<evidence type="ECO:0000256" key="9">
    <source>
        <dbReference type="ARBA" id="ARBA00031573"/>
    </source>
</evidence>
<evidence type="ECO:0000313" key="14">
    <source>
        <dbReference type="Proteomes" id="UP000289886"/>
    </source>
</evidence>
<evidence type="ECO:0000256" key="7">
    <source>
        <dbReference type="ARBA" id="ARBA00023212"/>
    </source>
</evidence>
<feature type="coiled-coil region" evidence="10">
    <location>
        <begin position="345"/>
        <end position="404"/>
    </location>
</feature>
<evidence type="ECO:0000256" key="6">
    <source>
        <dbReference type="ARBA" id="ARBA00023069"/>
    </source>
</evidence>
<evidence type="ECO:0000256" key="4">
    <source>
        <dbReference type="ARBA" id="ARBA00022490"/>
    </source>
</evidence>
<evidence type="ECO:0000256" key="8">
    <source>
        <dbReference type="ARBA" id="ARBA00023273"/>
    </source>
</evidence>
<keyword evidence="7" id="KW-0206">Cytoskeleton</keyword>
<evidence type="ECO:0000259" key="12">
    <source>
        <dbReference type="Pfam" id="PF14988"/>
    </source>
</evidence>
<dbReference type="PANTHER" id="PTHR14845">
    <property type="entry name" value="COILED-COIL DOMAIN-CONTAINING 166"/>
    <property type="match status" value="1"/>
</dbReference>
<evidence type="ECO:0000256" key="10">
    <source>
        <dbReference type="SAM" id="Coils"/>
    </source>
</evidence>
<dbReference type="EMBL" id="SCEB01214778">
    <property type="protein sequence ID" value="RXM33244.1"/>
    <property type="molecule type" value="Genomic_DNA"/>
</dbReference>
<dbReference type="Proteomes" id="UP000289886">
    <property type="component" value="Unassembled WGS sequence"/>
</dbReference>
<keyword evidence="5 10" id="KW-0175">Coiled coil</keyword>
<evidence type="ECO:0000256" key="2">
    <source>
        <dbReference type="ARBA" id="ARBA00007508"/>
    </source>
</evidence>
<evidence type="ECO:0000256" key="11">
    <source>
        <dbReference type="SAM" id="MobiDB-lite"/>
    </source>
</evidence>
<comment type="similarity">
    <text evidence="2">Belongs to the BBOF1 family.</text>
</comment>
<name>A0A444UDI3_ACIRT</name>
<protein>
    <recommendedName>
        <fullName evidence="3">Basal body-orientation factor 1</fullName>
    </recommendedName>
    <alternativeName>
        <fullName evidence="9">Coiled-coil domain-containing protein 176</fullName>
    </alternativeName>
</protein>
<comment type="caution">
    <text evidence="13">The sequence shown here is derived from an EMBL/GenBank/DDBJ whole genome shotgun (WGS) entry which is preliminary data.</text>
</comment>
<keyword evidence="8" id="KW-0966">Cell projection</keyword>
<keyword evidence="6" id="KW-0969">Cilium</keyword>
<dbReference type="CDD" id="cd15841">
    <property type="entry name" value="SNARE_Qc"/>
    <property type="match status" value="1"/>
</dbReference>
<dbReference type="PANTHER" id="PTHR14845:SF5">
    <property type="entry name" value="BASAL BODY-ORIENTATION FACTOR 1"/>
    <property type="match status" value="1"/>
</dbReference>
<evidence type="ECO:0000313" key="13">
    <source>
        <dbReference type="EMBL" id="RXM33244.1"/>
    </source>
</evidence>
<accession>A0A444UDI3</accession>
<feature type="domain" description="DUF4515" evidence="12">
    <location>
        <begin position="98"/>
        <end position="287"/>
    </location>
</feature>
<gene>
    <name evidence="13" type="ORF">EOD39_15233</name>
</gene>
<feature type="compositionally biased region" description="Basic and acidic residues" evidence="11">
    <location>
        <begin position="34"/>
        <end position="48"/>
    </location>
</feature>
<proteinExistence type="inferred from homology"/>
<evidence type="ECO:0000256" key="3">
    <source>
        <dbReference type="ARBA" id="ARBA00015392"/>
    </source>
</evidence>
<feature type="coiled-coil region" evidence="10">
    <location>
        <begin position="260"/>
        <end position="315"/>
    </location>
</feature>
<dbReference type="InterPro" id="IPR032777">
    <property type="entry name" value="DUF4515"/>
</dbReference>
<dbReference type="Pfam" id="PF14988">
    <property type="entry name" value="DUF4515"/>
    <property type="match status" value="1"/>
</dbReference>
<dbReference type="AlphaFoldDB" id="A0A444UDI3"/>
<sequence>MAGRQTFSIHGEVLAVTDTTRGTDKNTSKGKKGGKPESKIAEESDAEKAKANAALWEARLDITEQSRVEYREAARKLARANEELTSQQYRVEKDTVEIIAFLKKKEAEKDEQIEKLQQQLRDLKRQAREEKEELVSDYTQQLNELDEKFKKKSNELRMVQSEMKTIKEFRKKKAQMEKELEDIKENLYIAKKEHKEIVARMEHKFFGEKLRLEKEAEKKIAQLAERAHNEAIVQLDDAARSVFKENVRLNEALSYHMKEAEELKKMTVKLAEENNDLIQKQVTSELLVEEKVSQVVQLKKEVVELQRKVTCLEQGLGHMACEFEAETNMTLQKALISTKAGKVEIDKLQKLLDMKDREMNRVKKLAKNIVDQRTEVERFFLEALDHAKQEVRSSRAQYKQAAQVAYQRKMQEAYAGKEEHPKIRTFTKNEHSTNNVYQDLREAENWANVQSNRVDISELTWEQKEKVLRVVFAKMNGLKTRKPARDLSLSAPTERSIKDKEDPGSLIQDNNPSLTFITQAPLPGIPSQGSILPDIQAS</sequence>
<feature type="region of interest" description="Disordered" evidence="11">
    <location>
        <begin position="483"/>
        <end position="512"/>
    </location>
</feature>
<comment type="subcellular location">
    <subcellularLocation>
        <location evidence="1">Cytoplasm</location>
        <location evidence="1">Cytoskeleton</location>
        <location evidence="1">Cilium basal body</location>
    </subcellularLocation>
</comment>
<keyword evidence="14" id="KW-1185">Reference proteome</keyword>
<reference evidence="13 14" key="1">
    <citation type="submission" date="2019-01" db="EMBL/GenBank/DDBJ databases">
        <title>Draft Genome and Complete Hox-Cluster Characterization of the Sterlet Sturgeon (Acipenser ruthenus).</title>
        <authorList>
            <person name="Wei Q."/>
        </authorList>
    </citation>
    <scope>NUCLEOTIDE SEQUENCE [LARGE SCALE GENOMIC DNA]</scope>
    <source>
        <strain evidence="13">WHYD16114868_AA</strain>
        <tissue evidence="13">Blood</tissue>
    </source>
</reference>
<keyword evidence="4" id="KW-0963">Cytoplasm</keyword>
<evidence type="ECO:0000256" key="5">
    <source>
        <dbReference type="ARBA" id="ARBA00023054"/>
    </source>
</evidence>
<organism evidence="13 14">
    <name type="scientific">Acipenser ruthenus</name>
    <name type="common">Sterlet sturgeon</name>
    <dbReference type="NCBI Taxonomy" id="7906"/>
    <lineage>
        <taxon>Eukaryota</taxon>
        <taxon>Metazoa</taxon>
        <taxon>Chordata</taxon>
        <taxon>Craniata</taxon>
        <taxon>Vertebrata</taxon>
        <taxon>Euteleostomi</taxon>
        <taxon>Actinopterygii</taxon>
        <taxon>Chondrostei</taxon>
        <taxon>Acipenseriformes</taxon>
        <taxon>Acipenseridae</taxon>
        <taxon>Acipenser</taxon>
    </lineage>
</organism>
<feature type="region of interest" description="Disordered" evidence="11">
    <location>
        <begin position="1"/>
        <end position="48"/>
    </location>
</feature>
<evidence type="ECO:0000256" key="1">
    <source>
        <dbReference type="ARBA" id="ARBA00004120"/>
    </source>
</evidence>